<organism evidence="2 3">
    <name type="scientific">Agaribacillus aureus</name>
    <dbReference type="NCBI Taxonomy" id="3051825"/>
    <lineage>
        <taxon>Bacteria</taxon>
        <taxon>Pseudomonadati</taxon>
        <taxon>Bacteroidota</taxon>
        <taxon>Cytophagia</taxon>
        <taxon>Cytophagales</taxon>
        <taxon>Splendidivirgaceae</taxon>
        <taxon>Agaribacillus</taxon>
    </lineage>
</organism>
<keyword evidence="1" id="KW-1133">Transmembrane helix</keyword>
<keyword evidence="3" id="KW-1185">Reference proteome</keyword>
<evidence type="ECO:0000256" key="1">
    <source>
        <dbReference type="SAM" id="Phobius"/>
    </source>
</evidence>
<dbReference type="RefSeq" id="WP_346760757.1">
    <property type="nucleotide sequence ID" value="NZ_JAUJEB010000006.1"/>
</dbReference>
<proteinExistence type="predicted"/>
<feature type="transmembrane region" description="Helical" evidence="1">
    <location>
        <begin position="21"/>
        <end position="38"/>
    </location>
</feature>
<evidence type="ECO:0000313" key="2">
    <source>
        <dbReference type="EMBL" id="MDN5215427.1"/>
    </source>
</evidence>
<gene>
    <name evidence="2" type="ORF">QQ020_25330</name>
</gene>
<keyword evidence="1" id="KW-0472">Membrane</keyword>
<name>A0ABT8LCB9_9BACT</name>
<comment type="caution">
    <text evidence="2">The sequence shown here is derived from an EMBL/GenBank/DDBJ whole genome shotgun (WGS) entry which is preliminary data.</text>
</comment>
<dbReference type="Proteomes" id="UP001172083">
    <property type="component" value="Unassembled WGS sequence"/>
</dbReference>
<reference evidence="2" key="1">
    <citation type="submission" date="2023-06" db="EMBL/GenBank/DDBJ databases">
        <title>Genomic of Agaribacillus aureum.</title>
        <authorList>
            <person name="Wang G."/>
        </authorList>
    </citation>
    <scope>NUCLEOTIDE SEQUENCE</scope>
    <source>
        <strain evidence="2">BMA12</strain>
    </source>
</reference>
<protein>
    <submittedName>
        <fullName evidence="2">Uncharacterized protein</fullName>
    </submittedName>
</protein>
<accession>A0ABT8LCB9</accession>
<evidence type="ECO:0000313" key="3">
    <source>
        <dbReference type="Proteomes" id="UP001172083"/>
    </source>
</evidence>
<sequence length="59" mass="6629">MAVDYCVGKATIMEHKTLKRILVGLFFCVILFALSFLFEEKAETAPTTEETSEVRLATD</sequence>
<dbReference type="EMBL" id="JAUJEB010000006">
    <property type="protein sequence ID" value="MDN5215427.1"/>
    <property type="molecule type" value="Genomic_DNA"/>
</dbReference>
<keyword evidence="1" id="KW-0812">Transmembrane</keyword>